<reference evidence="1" key="1">
    <citation type="journal article" date="2019" name="bioRxiv">
        <title>The Genome of the Zebra Mussel, Dreissena polymorpha: A Resource for Invasive Species Research.</title>
        <authorList>
            <person name="McCartney M.A."/>
            <person name="Auch B."/>
            <person name="Kono T."/>
            <person name="Mallez S."/>
            <person name="Zhang Y."/>
            <person name="Obille A."/>
            <person name="Becker A."/>
            <person name="Abrahante J.E."/>
            <person name="Garbe J."/>
            <person name="Badalamenti J.P."/>
            <person name="Herman A."/>
            <person name="Mangelson H."/>
            <person name="Liachko I."/>
            <person name="Sullivan S."/>
            <person name="Sone E.D."/>
            <person name="Koren S."/>
            <person name="Silverstein K.A.T."/>
            <person name="Beckman K.B."/>
            <person name="Gohl D.M."/>
        </authorList>
    </citation>
    <scope>NUCLEOTIDE SEQUENCE</scope>
    <source>
        <strain evidence="1">Duluth1</strain>
        <tissue evidence="1">Whole animal</tissue>
    </source>
</reference>
<organism evidence="1 2">
    <name type="scientific">Dreissena polymorpha</name>
    <name type="common">Zebra mussel</name>
    <name type="synonym">Mytilus polymorpha</name>
    <dbReference type="NCBI Taxonomy" id="45954"/>
    <lineage>
        <taxon>Eukaryota</taxon>
        <taxon>Metazoa</taxon>
        <taxon>Spiralia</taxon>
        <taxon>Lophotrochozoa</taxon>
        <taxon>Mollusca</taxon>
        <taxon>Bivalvia</taxon>
        <taxon>Autobranchia</taxon>
        <taxon>Heteroconchia</taxon>
        <taxon>Euheterodonta</taxon>
        <taxon>Imparidentia</taxon>
        <taxon>Neoheterodontei</taxon>
        <taxon>Myida</taxon>
        <taxon>Dreissenoidea</taxon>
        <taxon>Dreissenidae</taxon>
        <taxon>Dreissena</taxon>
    </lineage>
</organism>
<dbReference type="AlphaFoldDB" id="A0A9D4C4R3"/>
<accession>A0A9D4C4R3</accession>
<gene>
    <name evidence="1" type="ORF">DPMN_059736</name>
</gene>
<dbReference type="Proteomes" id="UP000828390">
    <property type="component" value="Unassembled WGS sequence"/>
</dbReference>
<dbReference type="EMBL" id="JAIWYP010000013">
    <property type="protein sequence ID" value="KAH3716999.1"/>
    <property type="molecule type" value="Genomic_DNA"/>
</dbReference>
<proteinExistence type="predicted"/>
<comment type="caution">
    <text evidence="1">The sequence shown here is derived from an EMBL/GenBank/DDBJ whole genome shotgun (WGS) entry which is preliminary data.</text>
</comment>
<keyword evidence="2" id="KW-1185">Reference proteome</keyword>
<evidence type="ECO:0000313" key="2">
    <source>
        <dbReference type="Proteomes" id="UP000828390"/>
    </source>
</evidence>
<evidence type="ECO:0000313" key="1">
    <source>
        <dbReference type="EMBL" id="KAH3716999.1"/>
    </source>
</evidence>
<reference evidence="1" key="2">
    <citation type="submission" date="2020-11" db="EMBL/GenBank/DDBJ databases">
        <authorList>
            <person name="McCartney M.A."/>
            <person name="Auch B."/>
            <person name="Kono T."/>
            <person name="Mallez S."/>
            <person name="Becker A."/>
            <person name="Gohl D.M."/>
            <person name="Silverstein K.A.T."/>
            <person name="Koren S."/>
            <person name="Bechman K.B."/>
            <person name="Herman A."/>
            <person name="Abrahante J.E."/>
            <person name="Garbe J."/>
        </authorList>
    </citation>
    <scope>NUCLEOTIDE SEQUENCE</scope>
    <source>
        <strain evidence="1">Duluth1</strain>
        <tissue evidence="1">Whole animal</tissue>
    </source>
</reference>
<name>A0A9D4C4R3_DREPO</name>
<sequence length="61" mass="6586">MSLRQRRSLGSVGFVAEGRGNNWVASGWSLRKEGITWLRQGVFTIGEVSMGSVGASMRITG</sequence>
<protein>
    <submittedName>
        <fullName evidence="1">Uncharacterized protein</fullName>
    </submittedName>
</protein>